<dbReference type="PANTHER" id="PTHR33602">
    <property type="entry name" value="REGULATORY PROTEIN RECX FAMILY PROTEIN"/>
    <property type="match status" value="1"/>
</dbReference>
<evidence type="ECO:0000313" key="9">
    <source>
        <dbReference type="EMBL" id="SHH78654.1"/>
    </source>
</evidence>
<name>A0A1M5VUK0_9CLOT</name>
<dbReference type="InterPro" id="IPR003783">
    <property type="entry name" value="Regulatory_RecX"/>
</dbReference>
<protein>
    <recommendedName>
        <fullName evidence="3 5">Regulatory protein RecX</fullName>
    </recommendedName>
</protein>
<dbReference type="GO" id="GO:0005737">
    <property type="term" value="C:cytoplasm"/>
    <property type="evidence" value="ECO:0007669"/>
    <property type="project" value="UniProtKB-SubCell"/>
</dbReference>
<dbReference type="Proteomes" id="UP000184526">
    <property type="component" value="Unassembled WGS sequence"/>
</dbReference>
<evidence type="ECO:0000256" key="5">
    <source>
        <dbReference type="HAMAP-Rule" id="MF_01114"/>
    </source>
</evidence>
<gene>
    <name evidence="5" type="primary">recX</name>
    <name evidence="9" type="ORF">SAMN02745196_01361</name>
</gene>
<dbReference type="AlphaFoldDB" id="A0A1M5VUK0"/>
<dbReference type="OrthoDB" id="5421057at2"/>
<dbReference type="RefSeq" id="WP_072831282.1">
    <property type="nucleotide sequence ID" value="NZ_FQXP01000005.1"/>
</dbReference>
<comment type="function">
    <text evidence="5">Modulates RecA activity.</text>
</comment>
<dbReference type="Gene3D" id="1.10.10.10">
    <property type="entry name" value="Winged helix-like DNA-binding domain superfamily/Winged helix DNA-binding domain"/>
    <property type="match status" value="4"/>
</dbReference>
<dbReference type="NCBIfam" id="NF001058">
    <property type="entry name" value="PRK00117.4-1"/>
    <property type="match status" value="1"/>
</dbReference>
<comment type="subcellular location">
    <subcellularLocation>
        <location evidence="1 5">Cytoplasm</location>
    </subcellularLocation>
</comment>
<dbReference type="InterPro" id="IPR053924">
    <property type="entry name" value="RecX_HTH_2nd"/>
</dbReference>
<evidence type="ECO:0000256" key="1">
    <source>
        <dbReference type="ARBA" id="ARBA00004496"/>
    </source>
</evidence>
<dbReference type="Pfam" id="PF21981">
    <property type="entry name" value="RecX_HTH3"/>
    <property type="match status" value="2"/>
</dbReference>
<feature type="domain" description="RecX third three-helical" evidence="7">
    <location>
        <begin position="156"/>
        <end position="202"/>
    </location>
</feature>
<feature type="domain" description="RecX first three-helical" evidence="8">
    <location>
        <begin position="64"/>
        <end position="99"/>
    </location>
</feature>
<organism evidence="9 10">
    <name type="scientific">Clostridium collagenovorans DSM 3089</name>
    <dbReference type="NCBI Taxonomy" id="1121306"/>
    <lineage>
        <taxon>Bacteria</taxon>
        <taxon>Bacillati</taxon>
        <taxon>Bacillota</taxon>
        <taxon>Clostridia</taxon>
        <taxon>Eubacteriales</taxon>
        <taxon>Clostridiaceae</taxon>
        <taxon>Clostridium</taxon>
    </lineage>
</organism>
<evidence type="ECO:0000256" key="2">
    <source>
        <dbReference type="ARBA" id="ARBA00009695"/>
    </source>
</evidence>
<dbReference type="InterPro" id="IPR053926">
    <property type="entry name" value="RecX_HTH_1st"/>
</dbReference>
<evidence type="ECO:0000259" key="7">
    <source>
        <dbReference type="Pfam" id="PF21981"/>
    </source>
</evidence>
<proteinExistence type="inferred from homology"/>
<feature type="domain" description="RecX second three-helical" evidence="6">
    <location>
        <begin position="109"/>
        <end position="147"/>
    </location>
</feature>
<dbReference type="GO" id="GO:0006282">
    <property type="term" value="P:regulation of DNA repair"/>
    <property type="evidence" value="ECO:0007669"/>
    <property type="project" value="UniProtKB-UniRule"/>
</dbReference>
<feature type="domain" description="RecX third three-helical" evidence="7">
    <location>
        <begin position="228"/>
        <end position="271"/>
    </location>
</feature>
<accession>A0A1M5VUK0</accession>
<evidence type="ECO:0000259" key="8">
    <source>
        <dbReference type="Pfam" id="PF21982"/>
    </source>
</evidence>
<dbReference type="Pfam" id="PF21982">
    <property type="entry name" value="RecX_HTH1"/>
    <property type="match status" value="1"/>
</dbReference>
<evidence type="ECO:0000256" key="3">
    <source>
        <dbReference type="ARBA" id="ARBA00018111"/>
    </source>
</evidence>
<dbReference type="PANTHER" id="PTHR33602:SF1">
    <property type="entry name" value="REGULATORY PROTEIN RECX FAMILY PROTEIN"/>
    <property type="match status" value="1"/>
</dbReference>
<reference evidence="9 10" key="1">
    <citation type="submission" date="2016-11" db="EMBL/GenBank/DDBJ databases">
        <authorList>
            <person name="Jaros S."/>
            <person name="Januszkiewicz K."/>
            <person name="Wedrychowicz H."/>
        </authorList>
    </citation>
    <scope>NUCLEOTIDE SEQUENCE [LARGE SCALE GENOMIC DNA]</scope>
    <source>
        <strain evidence="9 10">DSM 3089</strain>
    </source>
</reference>
<keyword evidence="4 5" id="KW-0963">Cytoplasm</keyword>
<dbReference type="InterPro" id="IPR036388">
    <property type="entry name" value="WH-like_DNA-bd_sf"/>
</dbReference>
<sequence length="276" mass="33065">MKNIITKIEIQKRNSERVNIFVNNEFLFACSSELVYIHNLVKGKAIELEEIGKIVEEDNYIKGKSRALKYLERGYKTEKEVFDKLQSFEYDEKTIARIMMFLIEYGFVNDENYAKMYTNTKVINCGKSRIKQELLRKGIKEEYIRNAFDKLSYGIEEERAKFLCEKRFKVLLKSEGNKIKLQKKLYDFLIRKGYDFDVVSRIVNEILEENSSMFCRELEEEKEDKNEILEVASKRYEIIKKSEDNKQKIYKKLHDFLLRRGYSYEEIKSALREIMN</sequence>
<evidence type="ECO:0000256" key="4">
    <source>
        <dbReference type="ARBA" id="ARBA00022490"/>
    </source>
</evidence>
<dbReference type="EMBL" id="FQXP01000005">
    <property type="protein sequence ID" value="SHH78654.1"/>
    <property type="molecule type" value="Genomic_DNA"/>
</dbReference>
<keyword evidence="10" id="KW-1185">Reference proteome</keyword>
<dbReference type="Pfam" id="PF02631">
    <property type="entry name" value="RecX_HTH2"/>
    <property type="match status" value="1"/>
</dbReference>
<comment type="similarity">
    <text evidence="2 5">Belongs to the RecX family.</text>
</comment>
<dbReference type="InterPro" id="IPR053925">
    <property type="entry name" value="RecX_HTH_3rd"/>
</dbReference>
<dbReference type="STRING" id="1121306.SAMN02745196_01361"/>
<evidence type="ECO:0000259" key="6">
    <source>
        <dbReference type="Pfam" id="PF02631"/>
    </source>
</evidence>
<evidence type="ECO:0000313" key="10">
    <source>
        <dbReference type="Proteomes" id="UP000184526"/>
    </source>
</evidence>
<dbReference type="HAMAP" id="MF_01114">
    <property type="entry name" value="RecX"/>
    <property type="match status" value="1"/>
</dbReference>